<evidence type="ECO:0000256" key="1">
    <source>
        <dbReference type="SAM" id="Phobius"/>
    </source>
</evidence>
<name>A0A975IND5_LOWBP</name>
<keyword evidence="3" id="KW-1185">Reference proteome</keyword>
<protein>
    <submittedName>
        <fullName evidence="2">Uncharacterized protein</fullName>
    </submittedName>
</protein>
<keyword evidence="1" id="KW-1133">Transmembrane helix</keyword>
<evidence type="ECO:0000313" key="3">
    <source>
        <dbReference type="Proteomes" id="UP000672038"/>
    </source>
</evidence>
<dbReference type="KEGG" id="pluf:LFWB_1660"/>
<evidence type="ECO:0000313" key="2">
    <source>
        <dbReference type="EMBL" id="QTX02736.1"/>
    </source>
</evidence>
<sequence length="46" mass="5216">MLTKLKQLTKKQKILISIITITAVILIISISTIIFNKPNHKKINSN</sequence>
<keyword evidence="1" id="KW-0472">Membrane</keyword>
<gene>
    <name evidence="2" type="ORF">LFWB_1660</name>
</gene>
<dbReference type="Proteomes" id="UP000672038">
    <property type="component" value="Chromosome"/>
</dbReference>
<dbReference type="EMBL" id="CP054393">
    <property type="protein sequence ID" value="QTX02736.1"/>
    <property type="molecule type" value="Genomic_DNA"/>
</dbReference>
<accession>A0A975IND5</accession>
<reference evidence="2" key="1">
    <citation type="submission" date="2020-06" db="EMBL/GenBank/DDBJ databases">
        <title>Complete genome sequence of Candidatus Phytoplasma luffae NCHU2019.</title>
        <authorList>
            <person name="Cho S.-T."/>
            <person name="Tan C.-M."/>
            <person name="Li J.-R."/>
            <person name="Chien Y.-Y."/>
            <person name="Chiu Y.-C."/>
            <person name="Yang J.-Y."/>
            <person name="Kuo C.-H."/>
        </authorList>
    </citation>
    <scope>NUCLEOTIDE SEQUENCE</scope>
    <source>
        <strain evidence="2">NCHU2019</strain>
    </source>
</reference>
<keyword evidence="1" id="KW-0812">Transmembrane</keyword>
<dbReference type="RefSeq" id="WP_210954791.1">
    <property type="nucleotide sequence ID" value="NZ_CP054393.1"/>
</dbReference>
<proteinExistence type="predicted"/>
<organism evidence="2 3">
    <name type="scientific">Loofah witches'-broom phytoplasma</name>
    <dbReference type="NCBI Taxonomy" id="35773"/>
    <lineage>
        <taxon>Bacteria</taxon>
        <taxon>Bacillati</taxon>
        <taxon>Mycoplasmatota</taxon>
        <taxon>Mollicutes</taxon>
        <taxon>Acholeplasmatales</taxon>
        <taxon>Acholeplasmataceae</taxon>
        <taxon>Candidatus Phytoplasma</taxon>
        <taxon>16SrVIII (Loofah witches'-broom group)</taxon>
    </lineage>
</organism>
<dbReference type="AlphaFoldDB" id="A0A975IND5"/>
<feature type="transmembrane region" description="Helical" evidence="1">
    <location>
        <begin position="14"/>
        <end position="35"/>
    </location>
</feature>